<dbReference type="PANTHER" id="PTHR43800:SF1">
    <property type="entry name" value="PEPTIDYL-LYSINE N-ACETYLTRANSFERASE YJAB"/>
    <property type="match status" value="1"/>
</dbReference>
<reference evidence="4 5" key="1">
    <citation type="submission" date="2017-04" db="EMBL/GenBank/DDBJ databases">
        <authorList>
            <person name="Afonso C.L."/>
            <person name="Miller P.J."/>
            <person name="Scott M.A."/>
            <person name="Spackman E."/>
            <person name="Goraichik I."/>
            <person name="Dimitrov K.M."/>
            <person name="Suarez D.L."/>
            <person name="Swayne D.E."/>
        </authorList>
    </citation>
    <scope>NUCLEOTIDE SEQUENCE [LARGE SCALE GENOMIC DNA]</scope>
    <source>
        <strain evidence="4 5">DSM 5090</strain>
    </source>
</reference>
<evidence type="ECO:0000259" key="3">
    <source>
        <dbReference type="PROSITE" id="PS51186"/>
    </source>
</evidence>
<dbReference type="GO" id="GO:0005840">
    <property type="term" value="C:ribosome"/>
    <property type="evidence" value="ECO:0007669"/>
    <property type="project" value="UniProtKB-KW"/>
</dbReference>
<name>A0A1W2C109_9FIRM</name>
<dbReference type="InterPro" id="IPR016181">
    <property type="entry name" value="Acyl_CoA_acyltransferase"/>
</dbReference>
<dbReference type="GO" id="GO:0016747">
    <property type="term" value="F:acyltransferase activity, transferring groups other than amino-acyl groups"/>
    <property type="evidence" value="ECO:0007669"/>
    <property type="project" value="InterPro"/>
</dbReference>
<gene>
    <name evidence="4" type="ORF">SAMN04488500_10947</name>
</gene>
<dbReference type="AlphaFoldDB" id="A0A1W2C109"/>
<keyword evidence="2" id="KW-0012">Acyltransferase</keyword>
<keyword evidence="1" id="KW-0808">Transferase</keyword>
<accession>A0A1W2C109</accession>
<dbReference type="EMBL" id="FWXI01000009">
    <property type="protein sequence ID" value="SMC78830.1"/>
    <property type="molecule type" value="Genomic_DNA"/>
</dbReference>
<proteinExistence type="predicted"/>
<evidence type="ECO:0000256" key="1">
    <source>
        <dbReference type="ARBA" id="ARBA00022679"/>
    </source>
</evidence>
<dbReference type="RefSeq" id="WP_084575952.1">
    <property type="nucleotide sequence ID" value="NZ_CP155572.1"/>
</dbReference>
<dbReference type="PANTHER" id="PTHR43800">
    <property type="entry name" value="PEPTIDYL-LYSINE N-ACETYLTRANSFERASE YJAB"/>
    <property type="match status" value="1"/>
</dbReference>
<sequence length="351" mass="41038">MNMFEHLTIEKVQRPDLNQLEKLFASAFGDEVDMEQIKRRIHRARQFYYFLHPLSRFSVWVKNHFNIYVIKIKGQVVGFIQVSYLNPTQLHVDYIAFSKQYRGQGLGTWVLTKLLDEAVDTNDYDVVLEVRVDNPAYKFYRRLGFRQITEILHYERSLASGYSLTAMPGEELTGFRELKGQDRSKLYQLYLESVPLLLRRVVKRAYAEFSPSMMVRNLEWLKNYLMRKRKKDYVIEQEGKLVALLTINSYLKVESHVFNLILHPSHEALRQAIISKAVSMITANYKHGIISTTIYSDDYSKQAALEQLGFKKDLVYYLMFRPSAIKLKGKSEAISVYRPVPGVAKPLKKQN</sequence>
<protein>
    <submittedName>
        <fullName evidence="4">Ribosomal protein S18 acetylase RimI</fullName>
    </submittedName>
</protein>
<keyword evidence="4" id="KW-0689">Ribosomal protein</keyword>
<dbReference type="SUPFAM" id="SSF55729">
    <property type="entry name" value="Acyl-CoA N-acyltransferases (Nat)"/>
    <property type="match status" value="2"/>
</dbReference>
<evidence type="ECO:0000313" key="4">
    <source>
        <dbReference type="EMBL" id="SMC78830.1"/>
    </source>
</evidence>
<feature type="domain" description="N-acetyltransferase" evidence="3">
    <location>
        <begin position="7"/>
        <end position="167"/>
    </location>
</feature>
<dbReference type="Proteomes" id="UP000192738">
    <property type="component" value="Unassembled WGS sequence"/>
</dbReference>
<evidence type="ECO:0000256" key="2">
    <source>
        <dbReference type="ARBA" id="ARBA00023315"/>
    </source>
</evidence>
<dbReference type="Gene3D" id="3.40.630.30">
    <property type="match status" value="1"/>
</dbReference>
<keyword evidence="4" id="KW-0687">Ribonucleoprotein</keyword>
<evidence type="ECO:0000313" key="5">
    <source>
        <dbReference type="Proteomes" id="UP000192738"/>
    </source>
</evidence>
<dbReference type="OrthoDB" id="156739at2"/>
<dbReference type="Pfam" id="PF00583">
    <property type="entry name" value="Acetyltransf_1"/>
    <property type="match status" value="1"/>
</dbReference>
<dbReference type="CDD" id="cd04301">
    <property type="entry name" value="NAT_SF"/>
    <property type="match status" value="1"/>
</dbReference>
<dbReference type="PROSITE" id="PS51186">
    <property type="entry name" value="GNAT"/>
    <property type="match status" value="1"/>
</dbReference>
<dbReference type="InterPro" id="IPR000182">
    <property type="entry name" value="GNAT_dom"/>
</dbReference>
<keyword evidence="5" id="KW-1185">Reference proteome</keyword>
<organism evidence="4 5">
    <name type="scientific">Sporomusa malonica</name>
    <dbReference type="NCBI Taxonomy" id="112901"/>
    <lineage>
        <taxon>Bacteria</taxon>
        <taxon>Bacillati</taxon>
        <taxon>Bacillota</taxon>
        <taxon>Negativicutes</taxon>
        <taxon>Selenomonadales</taxon>
        <taxon>Sporomusaceae</taxon>
        <taxon>Sporomusa</taxon>
    </lineage>
</organism>
<dbReference type="STRING" id="112901.SAMN04488500_10947"/>